<dbReference type="FunFam" id="3.40.350.10:FF:000003">
    <property type="entry name" value="Xaa-pro aminopeptidase P"/>
    <property type="match status" value="1"/>
</dbReference>
<keyword evidence="11" id="KW-1185">Reference proteome</keyword>
<evidence type="ECO:0000259" key="8">
    <source>
        <dbReference type="Pfam" id="PF01321"/>
    </source>
</evidence>
<dbReference type="PANTHER" id="PTHR43763:SF17">
    <property type="entry name" value="AMINOPEPTIDASE P, CYTOPLASMIC-RELATED"/>
    <property type="match status" value="1"/>
</dbReference>
<feature type="compositionally biased region" description="Polar residues" evidence="6">
    <location>
        <begin position="170"/>
        <end position="237"/>
    </location>
</feature>
<dbReference type="Pfam" id="PF16188">
    <property type="entry name" value="Peptidase_M24_C"/>
    <property type="match status" value="1"/>
</dbReference>
<evidence type="ECO:0000256" key="5">
    <source>
        <dbReference type="ARBA" id="ARBA00023211"/>
    </source>
</evidence>
<keyword evidence="10" id="KW-0645">Protease</keyword>
<comment type="similarity">
    <text evidence="2">Belongs to the peptidase M24B family.</text>
</comment>
<accession>A0A9W8U2G0</accession>
<dbReference type="SUPFAM" id="SSF55920">
    <property type="entry name" value="Creatinase/aminopeptidase"/>
    <property type="match status" value="1"/>
</dbReference>
<comment type="caution">
    <text evidence="10">The sequence shown here is derived from an EMBL/GenBank/DDBJ whole genome shotgun (WGS) entry which is preliminary data.</text>
</comment>
<feature type="domain" description="Peptidase M24 C-terminal" evidence="9">
    <location>
        <begin position="843"/>
        <end position="902"/>
    </location>
</feature>
<name>A0A9W8U2G0_9AGAR</name>
<keyword evidence="5" id="KW-0464">Manganese</keyword>
<comment type="cofactor">
    <cofactor evidence="1">
        <name>Mn(2+)</name>
        <dbReference type="ChEBI" id="CHEBI:29035"/>
    </cofactor>
</comment>
<proteinExistence type="inferred from homology"/>
<keyword evidence="3" id="KW-0479">Metal-binding</keyword>
<dbReference type="Pfam" id="PF16189">
    <property type="entry name" value="Creatinase_N_2"/>
    <property type="match status" value="1"/>
</dbReference>
<evidence type="ECO:0000256" key="4">
    <source>
        <dbReference type="ARBA" id="ARBA00022801"/>
    </source>
</evidence>
<dbReference type="SUPFAM" id="SSF53092">
    <property type="entry name" value="Creatinase/prolidase N-terminal domain"/>
    <property type="match status" value="1"/>
</dbReference>
<protein>
    <submittedName>
        <fullName evidence="10">Creatinase aminopeptidase</fullName>
    </submittedName>
</protein>
<dbReference type="PANTHER" id="PTHR43763">
    <property type="entry name" value="XAA-PRO AMINOPEPTIDASE 1"/>
    <property type="match status" value="1"/>
</dbReference>
<gene>
    <name evidence="10" type="ORF">DFH05DRAFT_1521298</name>
</gene>
<dbReference type="InterPro" id="IPR036005">
    <property type="entry name" value="Creatinase/aminopeptidase-like"/>
</dbReference>
<dbReference type="Pfam" id="PF01321">
    <property type="entry name" value="Creatinase_N"/>
    <property type="match status" value="1"/>
</dbReference>
<feature type="domain" description="Creatinase N-terminal" evidence="8">
    <location>
        <begin position="277"/>
        <end position="410"/>
    </location>
</feature>
<dbReference type="FunFam" id="3.90.230.10:FF:000007">
    <property type="entry name" value="Xaa-Pro aminopeptidase P"/>
    <property type="match status" value="1"/>
</dbReference>
<dbReference type="Proteomes" id="UP001142393">
    <property type="component" value="Unassembled WGS sequence"/>
</dbReference>
<reference evidence="10 11" key="1">
    <citation type="journal article" date="2023" name="Proc. Natl. Acad. Sci. U.S.A.">
        <title>A global phylogenomic analysis of the shiitake genus Lentinula.</title>
        <authorList>
            <person name="Sierra-Patev S."/>
            <person name="Min B."/>
            <person name="Naranjo-Ortiz M."/>
            <person name="Looney B."/>
            <person name="Konkel Z."/>
            <person name="Slot J.C."/>
            <person name="Sakamoto Y."/>
            <person name="Steenwyk J.L."/>
            <person name="Rokas A."/>
            <person name="Carro J."/>
            <person name="Camarero S."/>
            <person name="Ferreira P."/>
            <person name="Molpeceres G."/>
            <person name="Ruiz-Duenas F.J."/>
            <person name="Serrano A."/>
            <person name="Henrissat B."/>
            <person name="Drula E."/>
            <person name="Hughes K.W."/>
            <person name="Mata J.L."/>
            <person name="Ishikawa N.K."/>
            <person name="Vargas-Isla R."/>
            <person name="Ushijima S."/>
            <person name="Smith C.A."/>
            <person name="Donoghue J."/>
            <person name="Ahrendt S."/>
            <person name="Andreopoulos W."/>
            <person name="He G."/>
            <person name="LaButti K."/>
            <person name="Lipzen A."/>
            <person name="Ng V."/>
            <person name="Riley R."/>
            <person name="Sandor L."/>
            <person name="Barry K."/>
            <person name="Martinez A.T."/>
            <person name="Xiao Y."/>
            <person name="Gibbons J.G."/>
            <person name="Terashima K."/>
            <person name="Grigoriev I.V."/>
            <person name="Hibbett D."/>
        </authorList>
    </citation>
    <scope>NUCLEOTIDE SEQUENCE [LARGE SCALE GENOMIC DNA]</scope>
    <source>
        <strain evidence="10 11">TFB7810</strain>
    </source>
</reference>
<dbReference type="CDD" id="cd01085">
    <property type="entry name" value="APP"/>
    <property type="match status" value="1"/>
</dbReference>
<dbReference type="Pfam" id="PF00557">
    <property type="entry name" value="Peptidase_M24"/>
    <property type="match status" value="1"/>
</dbReference>
<feature type="region of interest" description="Disordered" evidence="6">
    <location>
        <begin position="1"/>
        <end position="253"/>
    </location>
</feature>
<dbReference type="EMBL" id="JANVFU010000002">
    <property type="protein sequence ID" value="KAJ3749682.1"/>
    <property type="molecule type" value="Genomic_DNA"/>
</dbReference>
<evidence type="ECO:0000313" key="10">
    <source>
        <dbReference type="EMBL" id="KAJ3749682.1"/>
    </source>
</evidence>
<keyword evidence="4" id="KW-0378">Hydrolase</keyword>
<dbReference type="AlphaFoldDB" id="A0A9W8U2G0"/>
<evidence type="ECO:0000256" key="2">
    <source>
        <dbReference type="ARBA" id="ARBA00008766"/>
    </source>
</evidence>
<feature type="compositionally biased region" description="Pro residues" evidence="6">
    <location>
        <begin position="1"/>
        <end position="11"/>
    </location>
</feature>
<evidence type="ECO:0000259" key="7">
    <source>
        <dbReference type="Pfam" id="PF00557"/>
    </source>
</evidence>
<dbReference type="InterPro" id="IPR050422">
    <property type="entry name" value="X-Pro_aminopeptidase_P"/>
</dbReference>
<sequence>MAPAPPPPPICLPFTGKKPRRRLSFSSAQPGGSPYTSSSYSGNSSFTASQLSRHQSYSSQGTMSAKRGLETTRDIDALTFYSDSEKYDDIPTDTLPTLPSGKGKKDKPKLVRSNTMTGSKKSKWGYGWGIGKKNKEKEAEAEREAAEKPPSISSGTNLPMYESPRIMPVRSNTKTTQFSKMTGMTGTTSQTLARSNTRDTQNTMQSHSSKASRSTQNTQNSRRPSQRSGNSSRSNALPTRPRLDGPADSSSTLVGSALERKIHPEESLTEKVDTSDRLSELRALMMKEKDPLQYYIVPSEDAHGSEYVSSSDQRRKFISGFTGSAGQAIITMDAAYLITDSRYWIQAESQLDSNWNLVKAGGPANPKDWIEWLVEHPLISNSRIGIDGRMISYEKATLVNSKLASRGTKLVYPIQNLVDIVWKDKPAKSRDPVFLHPIEFTGEHSTSKIARLRDWIRSQPPEVSQYSRSQEPSSSKINIATLITSLDAIAWLLNMRGSDIPYNPLFHSYLFVSLERAVLFLEEPKASEDVNAYLQSIGVERRNYTEIWAFLRNREWNSQGKIIISPQTSYTISLVLTHFRCTVLPSYVEHMMAIKNDIELEGLRRAYLRDGVCYVRFLAWLEDKISQGYDVTEWEAAHRLTEFRRKAKHFMGLAYENISASGPNAALPHYSPKKYETDMISRNAPYLNDSGGQYLDGTCDTTRTVHFGRPDPDQCEAYTRVLQGHIAIDSAVFPEGTSGHQLDVLARRALWKDGLNYLHGTGHGFGSYLTVHEGPQGFSSNVPLVPGHVVTNEPGFCMFVHHVNELQKNLLQLDNAGKWGMRIESALIVRRCKTRGNFNGDIWLGFERLTCVPIQTRMVKESMLTKEEKQWLKDHNTRCYDMLMPYIKDDKRAMNWLRRESQRQIGLANPAPGGLTVDWG</sequence>
<dbReference type="InterPro" id="IPR033740">
    <property type="entry name" value="Pept_M24B"/>
</dbReference>
<evidence type="ECO:0000259" key="9">
    <source>
        <dbReference type="Pfam" id="PF16188"/>
    </source>
</evidence>
<feature type="compositionally biased region" description="Basic and acidic residues" evidence="6">
    <location>
        <begin position="67"/>
        <end position="76"/>
    </location>
</feature>
<evidence type="ECO:0000256" key="1">
    <source>
        <dbReference type="ARBA" id="ARBA00001936"/>
    </source>
</evidence>
<dbReference type="InterPro" id="IPR029149">
    <property type="entry name" value="Creatin/AminoP/Spt16_N"/>
</dbReference>
<dbReference type="InterPro" id="IPR000587">
    <property type="entry name" value="Creatinase_N"/>
</dbReference>
<dbReference type="Gene3D" id="3.90.230.10">
    <property type="entry name" value="Creatinase/methionine aminopeptidase superfamily"/>
    <property type="match status" value="1"/>
</dbReference>
<feature type="domain" description="Peptidase M24" evidence="7">
    <location>
        <begin position="602"/>
        <end position="830"/>
    </location>
</feature>
<evidence type="ECO:0000313" key="11">
    <source>
        <dbReference type="Proteomes" id="UP001142393"/>
    </source>
</evidence>
<dbReference type="GO" id="GO:0070006">
    <property type="term" value="F:metalloaminopeptidase activity"/>
    <property type="evidence" value="ECO:0007669"/>
    <property type="project" value="InterPro"/>
</dbReference>
<dbReference type="GO" id="GO:0005737">
    <property type="term" value="C:cytoplasm"/>
    <property type="evidence" value="ECO:0007669"/>
    <property type="project" value="UniProtKB-ARBA"/>
</dbReference>
<dbReference type="InterPro" id="IPR032416">
    <property type="entry name" value="Peptidase_M24_C"/>
</dbReference>
<feature type="compositionally biased region" description="Basic and acidic residues" evidence="6">
    <location>
        <begin position="133"/>
        <end position="147"/>
    </location>
</feature>
<feature type="compositionally biased region" description="Low complexity" evidence="6">
    <location>
        <begin position="30"/>
        <end position="49"/>
    </location>
</feature>
<evidence type="ECO:0000256" key="3">
    <source>
        <dbReference type="ARBA" id="ARBA00022723"/>
    </source>
</evidence>
<dbReference type="Gene3D" id="3.40.350.10">
    <property type="entry name" value="Creatinase/prolidase N-terminal domain"/>
    <property type="match status" value="2"/>
</dbReference>
<dbReference type="InterPro" id="IPR000994">
    <property type="entry name" value="Pept_M24"/>
</dbReference>
<evidence type="ECO:0000256" key="6">
    <source>
        <dbReference type="SAM" id="MobiDB-lite"/>
    </source>
</evidence>
<keyword evidence="10" id="KW-0031">Aminopeptidase</keyword>
<dbReference type="GO" id="GO:0046872">
    <property type="term" value="F:metal ion binding"/>
    <property type="evidence" value="ECO:0007669"/>
    <property type="project" value="UniProtKB-KW"/>
</dbReference>
<organism evidence="10 11">
    <name type="scientific">Lentinula detonsa</name>
    <dbReference type="NCBI Taxonomy" id="2804962"/>
    <lineage>
        <taxon>Eukaryota</taxon>
        <taxon>Fungi</taxon>
        <taxon>Dikarya</taxon>
        <taxon>Basidiomycota</taxon>
        <taxon>Agaricomycotina</taxon>
        <taxon>Agaricomycetes</taxon>
        <taxon>Agaricomycetidae</taxon>
        <taxon>Agaricales</taxon>
        <taxon>Marasmiineae</taxon>
        <taxon>Omphalotaceae</taxon>
        <taxon>Lentinula</taxon>
    </lineage>
</organism>
<feature type="compositionally biased region" description="Polar residues" evidence="6">
    <location>
        <begin position="50"/>
        <end position="63"/>
    </location>
</feature>